<sequence length="42" mass="5162">MLSPLFRYDLNFFMCRLRVRLCLLVQNINRMTHLKWTQFGAD</sequence>
<proteinExistence type="predicted"/>
<accession>A0A2P2MU74</accession>
<protein>
    <submittedName>
        <fullName evidence="1">Prli-interacting factor l</fullName>
    </submittedName>
</protein>
<dbReference type="EMBL" id="GGEC01053282">
    <property type="protein sequence ID" value="MBX33766.1"/>
    <property type="molecule type" value="Transcribed_RNA"/>
</dbReference>
<name>A0A2P2MU74_RHIMU</name>
<dbReference type="AlphaFoldDB" id="A0A2P2MU74"/>
<reference evidence="1" key="1">
    <citation type="submission" date="2018-02" db="EMBL/GenBank/DDBJ databases">
        <title>Rhizophora mucronata_Transcriptome.</title>
        <authorList>
            <person name="Meera S.P."/>
            <person name="Sreeshan A."/>
            <person name="Augustine A."/>
        </authorList>
    </citation>
    <scope>NUCLEOTIDE SEQUENCE</scope>
    <source>
        <tissue evidence="1">Leaf</tissue>
    </source>
</reference>
<evidence type="ECO:0000313" key="1">
    <source>
        <dbReference type="EMBL" id="MBX33766.1"/>
    </source>
</evidence>
<organism evidence="1">
    <name type="scientific">Rhizophora mucronata</name>
    <name type="common">Asiatic mangrove</name>
    <dbReference type="NCBI Taxonomy" id="61149"/>
    <lineage>
        <taxon>Eukaryota</taxon>
        <taxon>Viridiplantae</taxon>
        <taxon>Streptophyta</taxon>
        <taxon>Embryophyta</taxon>
        <taxon>Tracheophyta</taxon>
        <taxon>Spermatophyta</taxon>
        <taxon>Magnoliopsida</taxon>
        <taxon>eudicotyledons</taxon>
        <taxon>Gunneridae</taxon>
        <taxon>Pentapetalae</taxon>
        <taxon>rosids</taxon>
        <taxon>fabids</taxon>
        <taxon>Malpighiales</taxon>
        <taxon>Rhizophoraceae</taxon>
        <taxon>Rhizophora</taxon>
    </lineage>
</organism>